<keyword evidence="3" id="KW-1185">Reference proteome</keyword>
<evidence type="ECO:0000256" key="1">
    <source>
        <dbReference type="SAM" id="MobiDB-lite"/>
    </source>
</evidence>
<proteinExistence type="predicted"/>
<dbReference type="AlphaFoldDB" id="A0AAV5MF10"/>
<gene>
    <name evidence="2" type="ORF">SLEP1_g55327</name>
</gene>
<name>A0AAV5MF10_9ROSI</name>
<sequence>MQAADVVDASWRLNNARKIHAKINQSIDREKGKLTGTGAERTTGGATEEQRQQASPEKKPDLPAAEENQKWGRKCTADI</sequence>
<reference evidence="2 3" key="1">
    <citation type="journal article" date="2021" name="Commun. Biol.">
        <title>The genome of Shorea leprosula (Dipterocarpaceae) highlights the ecological relevance of drought in aseasonal tropical rainforests.</title>
        <authorList>
            <person name="Ng K.K.S."/>
            <person name="Kobayashi M.J."/>
            <person name="Fawcett J.A."/>
            <person name="Hatakeyama M."/>
            <person name="Paape T."/>
            <person name="Ng C.H."/>
            <person name="Ang C.C."/>
            <person name="Tnah L.H."/>
            <person name="Lee C.T."/>
            <person name="Nishiyama T."/>
            <person name="Sese J."/>
            <person name="O'Brien M.J."/>
            <person name="Copetti D."/>
            <person name="Mohd Noor M.I."/>
            <person name="Ong R.C."/>
            <person name="Putra M."/>
            <person name="Sireger I.Z."/>
            <person name="Indrioko S."/>
            <person name="Kosugi Y."/>
            <person name="Izuno A."/>
            <person name="Isagi Y."/>
            <person name="Lee S.L."/>
            <person name="Shimizu K.K."/>
        </authorList>
    </citation>
    <scope>NUCLEOTIDE SEQUENCE [LARGE SCALE GENOMIC DNA]</scope>
    <source>
        <strain evidence="2">214</strain>
    </source>
</reference>
<protein>
    <submittedName>
        <fullName evidence="2">Uncharacterized protein</fullName>
    </submittedName>
</protein>
<evidence type="ECO:0000313" key="3">
    <source>
        <dbReference type="Proteomes" id="UP001054252"/>
    </source>
</evidence>
<organism evidence="2 3">
    <name type="scientific">Rubroshorea leprosula</name>
    <dbReference type="NCBI Taxonomy" id="152421"/>
    <lineage>
        <taxon>Eukaryota</taxon>
        <taxon>Viridiplantae</taxon>
        <taxon>Streptophyta</taxon>
        <taxon>Embryophyta</taxon>
        <taxon>Tracheophyta</taxon>
        <taxon>Spermatophyta</taxon>
        <taxon>Magnoliopsida</taxon>
        <taxon>eudicotyledons</taxon>
        <taxon>Gunneridae</taxon>
        <taxon>Pentapetalae</taxon>
        <taxon>rosids</taxon>
        <taxon>malvids</taxon>
        <taxon>Malvales</taxon>
        <taxon>Dipterocarpaceae</taxon>
        <taxon>Rubroshorea</taxon>
    </lineage>
</organism>
<evidence type="ECO:0000313" key="2">
    <source>
        <dbReference type="EMBL" id="GKV48518.1"/>
    </source>
</evidence>
<dbReference type="Proteomes" id="UP001054252">
    <property type="component" value="Unassembled WGS sequence"/>
</dbReference>
<accession>A0AAV5MF10</accession>
<comment type="caution">
    <text evidence="2">The sequence shown here is derived from an EMBL/GenBank/DDBJ whole genome shotgun (WGS) entry which is preliminary data.</text>
</comment>
<feature type="region of interest" description="Disordered" evidence="1">
    <location>
        <begin position="21"/>
        <end position="79"/>
    </location>
</feature>
<feature type="compositionally biased region" description="Basic and acidic residues" evidence="1">
    <location>
        <begin position="48"/>
        <end position="79"/>
    </location>
</feature>
<dbReference type="EMBL" id="BPVZ01000259">
    <property type="protein sequence ID" value="GKV48518.1"/>
    <property type="molecule type" value="Genomic_DNA"/>
</dbReference>
<feature type="compositionally biased region" description="Low complexity" evidence="1">
    <location>
        <begin position="36"/>
        <end position="47"/>
    </location>
</feature>